<dbReference type="EMBL" id="BOPF01000036">
    <property type="protein sequence ID" value="GIJ50419.1"/>
    <property type="molecule type" value="Genomic_DNA"/>
</dbReference>
<gene>
    <name evidence="2" type="ORF">Val02_73050</name>
</gene>
<proteinExistence type="predicted"/>
<dbReference type="RefSeq" id="WP_203903855.1">
    <property type="nucleotide sequence ID" value="NZ_BOPF01000036.1"/>
</dbReference>
<feature type="compositionally biased region" description="Low complexity" evidence="1">
    <location>
        <begin position="130"/>
        <end position="147"/>
    </location>
</feature>
<protein>
    <submittedName>
        <fullName evidence="2">Uncharacterized protein</fullName>
    </submittedName>
</protein>
<feature type="compositionally biased region" description="Low complexity" evidence="1">
    <location>
        <begin position="77"/>
        <end position="112"/>
    </location>
</feature>
<evidence type="ECO:0000256" key="1">
    <source>
        <dbReference type="SAM" id="MobiDB-lite"/>
    </source>
</evidence>
<evidence type="ECO:0000313" key="2">
    <source>
        <dbReference type="EMBL" id="GIJ50419.1"/>
    </source>
</evidence>
<name>A0A8J3YRB5_9ACTN</name>
<dbReference type="Proteomes" id="UP000619260">
    <property type="component" value="Unassembled WGS sequence"/>
</dbReference>
<organism evidence="2 3">
    <name type="scientific">Virgisporangium aliadipatigenens</name>
    <dbReference type="NCBI Taxonomy" id="741659"/>
    <lineage>
        <taxon>Bacteria</taxon>
        <taxon>Bacillati</taxon>
        <taxon>Actinomycetota</taxon>
        <taxon>Actinomycetes</taxon>
        <taxon>Micromonosporales</taxon>
        <taxon>Micromonosporaceae</taxon>
        <taxon>Virgisporangium</taxon>
    </lineage>
</organism>
<sequence length="248" mass="25535">MTTRLSFDLDGTTCADLWRYADALRASGTPGDTPLTRPTPNRVEAAVPPPTDAAHPGGEPAPWPQHAAPTGPPPPLAASGHPYSPGHHPYGGAPAPFAASGHPHSPGHHPYGGPAPAPQADPYTYADGVPAGQHAVHAPHVPHQGHGPHAHPGPPSPPPARPAAPHLSIFNETRHAFQAPPPGHSRPGPQEQAHLTMTVGATTLDRWRGAIGEALRAEGLSESARASLAELHDRLTLPAPPFTTGLGS</sequence>
<comment type="caution">
    <text evidence="2">The sequence shown here is derived from an EMBL/GenBank/DDBJ whole genome shotgun (WGS) entry which is preliminary data.</text>
</comment>
<feature type="region of interest" description="Disordered" evidence="1">
    <location>
        <begin position="25"/>
        <end position="165"/>
    </location>
</feature>
<dbReference type="AlphaFoldDB" id="A0A8J3YRB5"/>
<evidence type="ECO:0000313" key="3">
    <source>
        <dbReference type="Proteomes" id="UP000619260"/>
    </source>
</evidence>
<keyword evidence="3" id="KW-1185">Reference proteome</keyword>
<accession>A0A8J3YRB5</accession>
<reference evidence="2" key="1">
    <citation type="submission" date="2021-01" db="EMBL/GenBank/DDBJ databases">
        <title>Whole genome shotgun sequence of Virgisporangium aliadipatigenens NBRC 105644.</title>
        <authorList>
            <person name="Komaki H."/>
            <person name="Tamura T."/>
        </authorList>
    </citation>
    <scope>NUCLEOTIDE SEQUENCE</scope>
    <source>
        <strain evidence="2">NBRC 105644</strain>
    </source>
</reference>
<feature type="compositionally biased region" description="Pro residues" evidence="1">
    <location>
        <begin position="151"/>
        <end position="162"/>
    </location>
</feature>